<dbReference type="EMBL" id="BIFH01000013">
    <property type="protein sequence ID" value="GCD93212.1"/>
    <property type="molecule type" value="Genomic_DNA"/>
</dbReference>
<dbReference type="InterPro" id="IPR027479">
    <property type="entry name" value="S-Me-THD_N_sf"/>
</dbReference>
<evidence type="ECO:0000259" key="2">
    <source>
        <dbReference type="Pfam" id="PF20906"/>
    </source>
</evidence>
<dbReference type="InterPro" id="IPR010318">
    <property type="entry name" value="S-Me-THD_N"/>
</dbReference>
<dbReference type="Gene3D" id="3.40.1610.10">
    <property type="entry name" value="CV3147-like domain"/>
    <property type="match status" value="1"/>
</dbReference>
<comment type="caution">
    <text evidence="3">The sequence shown here is derived from an EMBL/GenBank/DDBJ whole genome shotgun (WGS) entry which is preliminary data.</text>
</comment>
<evidence type="ECO:0000313" key="4">
    <source>
        <dbReference type="Proteomes" id="UP000286931"/>
    </source>
</evidence>
<dbReference type="InterPro" id="IPR048350">
    <property type="entry name" value="S-Me-THD-like_C"/>
</dbReference>
<feature type="domain" description="S-Me-THD-like C-terminal" evidence="2">
    <location>
        <begin position="167"/>
        <end position="337"/>
    </location>
</feature>
<evidence type="ECO:0000259" key="1">
    <source>
        <dbReference type="Pfam" id="PF06032"/>
    </source>
</evidence>
<gene>
    <name evidence="3" type="ORF">EHYA_00855</name>
</gene>
<dbReference type="Pfam" id="PF06032">
    <property type="entry name" value="S-Me-THD_N"/>
    <property type="match status" value="1"/>
</dbReference>
<dbReference type="Gene3D" id="2.40.390.10">
    <property type="entry name" value="CV3147-like"/>
    <property type="match status" value="1"/>
</dbReference>
<dbReference type="InterPro" id="IPR024071">
    <property type="entry name" value="S-Me-THD_C_sf"/>
</dbReference>
<protein>
    <recommendedName>
        <fullName evidence="5">DUF917 domain-containing protein</fullName>
    </recommendedName>
</protein>
<dbReference type="AlphaFoldDB" id="A0A401YF42"/>
<reference evidence="3 4" key="1">
    <citation type="submission" date="2018-12" db="EMBL/GenBank/DDBJ databases">
        <title>Draft genome sequence of Embleya hyalina NBRC 13850T.</title>
        <authorList>
            <person name="Komaki H."/>
            <person name="Hosoyama A."/>
            <person name="Kimura A."/>
            <person name="Ichikawa N."/>
            <person name="Tamura T."/>
        </authorList>
    </citation>
    <scope>NUCLEOTIDE SEQUENCE [LARGE SCALE GENOMIC DNA]</scope>
    <source>
        <strain evidence="3 4">NBRC 13850</strain>
    </source>
</reference>
<organism evidence="3 4">
    <name type="scientific">Embleya hyalina</name>
    <dbReference type="NCBI Taxonomy" id="516124"/>
    <lineage>
        <taxon>Bacteria</taxon>
        <taxon>Bacillati</taxon>
        <taxon>Actinomycetota</taxon>
        <taxon>Actinomycetes</taxon>
        <taxon>Kitasatosporales</taxon>
        <taxon>Streptomycetaceae</taxon>
        <taxon>Embleya</taxon>
    </lineage>
</organism>
<feature type="domain" description="S-Me-THD N-terminal" evidence="1">
    <location>
        <begin position="8"/>
        <end position="162"/>
    </location>
</feature>
<keyword evidence="4" id="KW-1185">Reference proteome</keyword>
<dbReference type="SUPFAM" id="SSF160991">
    <property type="entry name" value="CV3147-like"/>
    <property type="match status" value="1"/>
</dbReference>
<name>A0A401YF42_9ACTN</name>
<evidence type="ECO:0008006" key="5">
    <source>
        <dbReference type="Google" id="ProtNLM"/>
    </source>
</evidence>
<dbReference type="Proteomes" id="UP000286931">
    <property type="component" value="Unassembled WGS sequence"/>
</dbReference>
<sequence length="345" mass="35375">MELDAGLLPDFARGCAVLGSGGGGSTAVTLAGARQAVAEHGPVRVLRPADLPADAAVMTVGTVGSSPVMGERLGGLGEARRMVDRVTAVRGRAPVALMSSEIGGSNGCVAVTWAARVGLPLLDADSMGRAFPRMDQNVLELAAIPATPAVLADERGRTVVVDHADGPWLERVVRGVLNAFGGQAACADYPLTAGQVARHAVPGSIRRALAVGAALADGVPEDPSPVARRVVTGKIAAIERPADPATGILVEGLGRDAGRLLRIEAQTEFLAVLEDGRPVVVTPDIIALVDTRTGEALQVEALRYGLRVSVLALECAPAWRTEAGLRLGGPAAFGLDLPGCTEARR</sequence>
<proteinExistence type="predicted"/>
<accession>A0A401YF42</accession>
<dbReference type="RefSeq" id="WP_126635467.1">
    <property type="nucleotide sequence ID" value="NZ_BIFH01000013.1"/>
</dbReference>
<evidence type="ECO:0000313" key="3">
    <source>
        <dbReference type="EMBL" id="GCD93212.1"/>
    </source>
</evidence>
<dbReference type="OrthoDB" id="3170437at2"/>
<dbReference type="Pfam" id="PF20906">
    <property type="entry name" value="S-Me-THD_C"/>
    <property type="match status" value="1"/>
</dbReference>